<dbReference type="OrthoDB" id="10253087at2759"/>
<gene>
    <name evidence="3" type="ORF">GLP15_937</name>
</gene>
<feature type="domain" description="Transglutaminase-like" evidence="2">
    <location>
        <begin position="220"/>
        <end position="295"/>
    </location>
</feature>
<comment type="caution">
    <text evidence="3">The sequence shown here is derived from an EMBL/GenBank/DDBJ whole genome shotgun (WGS) entry which is preliminary data.</text>
</comment>
<dbReference type="GO" id="GO:0005737">
    <property type="term" value="C:cytoplasm"/>
    <property type="evidence" value="ECO:0007669"/>
    <property type="project" value="TreeGrafter"/>
</dbReference>
<evidence type="ECO:0000259" key="2">
    <source>
        <dbReference type="SMART" id="SM00460"/>
    </source>
</evidence>
<dbReference type="InterPro" id="IPR052557">
    <property type="entry name" value="CAP/Cytokinesis_protein"/>
</dbReference>
<organism evidence="3 4">
    <name type="scientific">Giardia intestinalis (strain P15)</name>
    <name type="common">Giardia lamblia</name>
    <dbReference type="NCBI Taxonomy" id="658858"/>
    <lineage>
        <taxon>Eukaryota</taxon>
        <taxon>Metamonada</taxon>
        <taxon>Diplomonadida</taxon>
        <taxon>Hexamitidae</taxon>
        <taxon>Giardiinae</taxon>
        <taxon>Giardia</taxon>
    </lineage>
</organism>
<feature type="compositionally biased region" description="Polar residues" evidence="1">
    <location>
        <begin position="18"/>
        <end position="31"/>
    </location>
</feature>
<sequence length="497" mass="55765">MNGKHITSVAITSSKPSNYLSSTGSVETQSKIRLGGPSSRESRSVNQLGAGVAQAAATSFVGYTDLEKVFGVSMKYRYHRSIFTGPLRKCYDYILHVVVSIRSPTIHIPEDCSGVTDAEVEKIRTAINYDFPELYGVQITKTVRIQKRLHSIKIVYDPSFHMINDVLDKIDRLLVSTLNKKISENPNQTDYVREMTTVSWMKSHCKYDAKGPNRSNITGFFFNKHCACEGYARSFLFLCNRLGIPCIFVTGRSNGPLVPSDSSGGGPSSSPQSERGHCWNMVQIEGIWYYTDITWCSVVGLRHPDTGKVVFPNYFINISKDLYDILHVEDHPFPLPSNPPNMPLDVRLRHNYYFLTGFVWTVSFDNHKTSLEKNTKNTGTAATSEIMIPNESVVSLCKLLLMAISKGKQFVEVLIRIGNQDPFGLHTVTMRNMLKDPRLWTLVNAVLEETQQLNKYISPCAVMVPQGNYPAAMVFFKLVSSKPKITSGGKPKVYTRN</sequence>
<dbReference type="SMART" id="SM00460">
    <property type="entry name" value="TGc"/>
    <property type="match status" value="1"/>
</dbReference>
<protein>
    <recommendedName>
        <fullName evidence="2">Transglutaminase-like domain-containing protein</fullName>
    </recommendedName>
</protein>
<dbReference type="InterPro" id="IPR002931">
    <property type="entry name" value="Transglutaminase-like"/>
</dbReference>
<dbReference type="OMA" id="CACEGYA"/>
<dbReference type="PANTHER" id="PTHR46333:SF2">
    <property type="entry name" value="CYTOKINESIS PROTEIN 3"/>
    <property type="match status" value="1"/>
</dbReference>
<proteinExistence type="predicted"/>
<dbReference type="InterPro" id="IPR038765">
    <property type="entry name" value="Papain-like_cys_pep_sf"/>
</dbReference>
<evidence type="ECO:0000256" key="1">
    <source>
        <dbReference type="SAM" id="MobiDB-lite"/>
    </source>
</evidence>
<feature type="region of interest" description="Disordered" evidence="1">
    <location>
        <begin position="18"/>
        <end position="43"/>
    </location>
</feature>
<dbReference type="Gene3D" id="3.10.620.30">
    <property type="match status" value="1"/>
</dbReference>
<reference evidence="3 4" key="1">
    <citation type="journal article" date="2010" name="BMC Genomics">
        <title>Genome analysis and comparative genomics of a Giardia intestinalis assemblage E isolate.</title>
        <authorList>
            <person name="Jerlstrom-Hultqvist J."/>
            <person name="Franzen O."/>
            <person name="Ankarklev J."/>
            <person name="Xu F."/>
            <person name="Nohynkova E."/>
            <person name="Andersson J.O."/>
            <person name="Svard S.G."/>
            <person name="Andersson B."/>
        </authorList>
    </citation>
    <scope>NUCLEOTIDE SEQUENCE [LARGE SCALE GENOMIC DNA]</scope>
    <source>
        <strain evidence="3 4">P15</strain>
    </source>
</reference>
<dbReference type="Pfam" id="PF01841">
    <property type="entry name" value="Transglut_core"/>
    <property type="match status" value="1"/>
</dbReference>
<dbReference type="SUPFAM" id="SSF54001">
    <property type="entry name" value="Cysteine proteinases"/>
    <property type="match status" value="1"/>
</dbReference>
<dbReference type="EMBL" id="ACVC01000096">
    <property type="protein sequence ID" value="EFO64399.1"/>
    <property type="molecule type" value="Genomic_DNA"/>
</dbReference>
<dbReference type="PANTHER" id="PTHR46333">
    <property type="entry name" value="CYTOKINESIS PROTEIN 3"/>
    <property type="match status" value="1"/>
</dbReference>
<evidence type="ECO:0000313" key="3">
    <source>
        <dbReference type="EMBL" id="EFO64399.1"/>
    </source>
</evidence>
<dbReference type="AlphaFoldDB" id="E1EZE1"/>
<accession>E1EZE1</accession>
<dbReference type="VEuPathDB" id="GiardiaDB:GLP15_937"/>
<evidence type="ECO:0000313" key="4">
    <source>
        <dbReference type="Proteomes" id="UP000008974"/>
    </source>
</evidence>
<dbReference type="Proteomes" id="UP000008974">
    <property type="component" value="Unassembled WGS sequence"/>
</dbReference>
<name>E1EZE1_GIAIA</name>